<reference evidence="5" key="1">
    <citation type="journal article" date="2021" name="Sci. Rep.">
        <title>Diploid genomic architecture of Nitzschia inconspicua, an elite biomass production diatom.</title>
        <authorList>
            <person name="Oliver A."/>
            <person name="Podell S."/>
            <person name="Pinowska A."/>
            <person name="Traller J.C."/>
            <person name="Smith S.R."/>
            <person name="McClure R."/>
            <person name="Beliaev A."/>
            <person name="Bohutskyi P."/>
            <person name="Hill E.A."/>
            <person name="Rabines A."/>
            <person name="Zheng H."/>
            <person name="Allen L.Z."/>
            <person name="Kuo A."/>
            <person name="Grigoriev I.V."/>
            <person name="Allen A.E."/>
            <person name="Hazlebeck D."/>
            <person name="Allen E.E."/>
        </authorList>
    </citation>
    <scope>NUCLEOTIDE SEQUENCE</scope>
    <source>
        <strain evidence="5">Hildebrandi</strain>
    </source>
</reference>
<dbReference type="PROSITE" id="PS50004">
    <property type="entry name" value="C2"/>
    <property type="match status" value="1"/>
</dbReference>
<protein>
    <submittedName>
        <fullName evidence="5">Glutamate/glutamine/aspartate/asparagine ABC transporter, periplasmic substrate-binding protein</fullName>
    </submittedName>
</protein>
<feature type="region of interest" description="Disordered" evidence="1">
    <location>
        <begin position="602"/>
        <end position="633"/>
    </location>
</feature>
<evidence type="ECO:0000313" key="5">
    <source>
        <dbReference type="EMBL" id="KAG7353216.1"/>
    </source>
</evidence>
<feature type="compositionally biased region" description="Acidic residues" evidence="1">
    <location>
        <begin position="606"/>
        <end position="624"/>
    </location>
</feature>
<feature type="transmembrane region" description="Helical" evidence="2">
    <location>
        <begin position="875"/>
        <end position="892"/>
    </location>
</feature>
<proteinExistence type="predicted"/>
<feature type="compositionally biased region" description="Polar residues" evidence="1">
    <location>
        <begin position="68"/>
        <end position="91"/>
    </location>
</feature>
<evidence type="ECO:0000259" key="3">
    <source>
        <dbReference type="PROSITE" id="PS50004"/>
    </source>
</evidence>
<evidence type="ECO:0000256" key="2">
    <source>
        <dbReference type="SAM" id="Phobius"/>
    </source>
</evidence>
<evidence type="ECO:0000256" key="1">
    <source>
        <dbReference type="SAM" id="MobiDB-lite"/>
    </source>
</evidence>
<feature type="transmembrane region" description="Helical" evidence="2">
    <location>
        <begin position="377"/>
        <end position="399"/>
    </location>
</feature>
<dbReference type="CDD" id="cd04371">
    <property type="entry name" value="DEP"/>
    <property type="match status" value="1"/>
</dbReference>
<feature type="compositionally biased region" description="Basic and acidic residues" evidence="1">
    <location>
        <begin position="1"/>
        <end position="20"/>
    </location>
</feature>
<feature type="domain" description="C2" evidence="3">
    <location>
        <begin position="128"/>
        <end position="244"/>
    </location>
</feature>
<dbReference type="Proteomes" id="UP000693970">
    <property type="component" value="Unassembled WGS sequence"/>
</dbReference>
<feature type="region of interest" description="Disordered" evidence="1">
    <location>
        <begin position="1"/>
        <end position="92"/>
    </location>
</feature>
<dbReference type="OrthoDB" id="1029639at2759"/>
<keyword evidence="2" id="KW-1133">Transmembrane helix</keyword>
<organism evidence="5 6">
    <name type="scientific">Nitzschia inconspicua</name>
    <dbReference type="NCBI Taxonomy" id="303405"/>
    <lineage>
        <taxon>Eukaryota</taxon>
        <taxon>Sar</taxon>
        <taxon>Stramenopiles</taxon>
        <taxon>Ochrophyta</taxon>
        <taxon>Bacillariophyta</taxon>
        <taxon>Bacillariophyceae</taxon>
        <taxon>Bacillariophycidae</taxon>
        <taxon>Bacillariales</taxon>
        <taxon>Bacillariaceae</taxon>
        <taxon>Nitzschia</taxon>
    </lineage>
</organism>
<comment type="caution">
    <text evidence="5">The sequence shown here is derived from an EMBL/GenBank/DDBJ whole genome shotgun (WGS) entry which is preliminary data.</text>
</comment>
<sequence length="1075" mass="122078">MQQQRRPSEDAQDQNRRRSFSDSAPVTSTRRSRIRNPFRNGSRHERSTGNTDEEFKEDVHSDNDRTESSSQVAAAPLQTMSQHTRRSSNPTVERFAVKPVYAYPKIKMTREELRKEMNRTSSYFHDYAKGSSSIDSEKRVGAIHLEILQCFGLPRRDIRKKGSAFCIVVCDSYAFKTDIMPPVLNPKLLSKHRRACIFPLYQAYSRVYIGVFAKAEKGAMDRFIGRIVLDLSRLRPGSTYDVTLPLRSSNQVYSRAKRGAIRCRVHLQWENERAALLSYLPSGKPQFRPHDKVTVRCSDNKAFQNVARAVHGQDVPGKFSMRLTKATAREVNFIRIHVFRYLWKREFRAITQWRYPIISLFVFVAWMHSVYAASLSYVPGNIVTLLLLYLWKNYTVYVLDPHYDKGFPMPYMEEMIGTLLFGSGIEPLQMDRKDALAVKNSELSEGAPDPQSSNLQELARVFQDSVPRIKRARISADAFFGREAVSFLVDMNYASSRQEAVDLGKRLQHETGLFHHVRKRQIDFRDSDVVFVFSNIETSAYVYRTHNPWFCALSRFLFSSGGKMRSDVHMEFPFASSHDHPRFTVRDGLDSKEPMNLLEHMLDPNSDVELDEVESSDDENDDEIGSISSDADFDENPIHPKIAVVESFSSSFVDILKVASADSTLQQTLLVESSTPPLSPSQSFDDYDLEDDLVHLDVSNSQLTIASEGTELLLLSKPPSQDIDVVQKKDETLSQLLHKTSMEVHSKFGNLFHDKAYRIRPETNTKIFDSEVVGQPISGPSKSQLVRRTTQVIASSMPQTSYVSEKQELAQADASIALKAKKDICDKLLRSGKYSSGNVIMGKVALVVQPLVEIAQTFLASFRASHNIMTWRDPFLSFWVVIFGITLIPILHLFPWRVFLGVVGVLLVGPQNFAIRAIKEYFQGPTEDNLDALVRKKRTEVDEETVSDAPIFSNNAIDNRPITHDLSTLPQDIKEVAVPQSQFLYRRCYDWPPEPEYARVTVTSAPKSNAEAERLLEANLLETYVPDALDGCSEHKLNNLSSSNGGKRWARIVNRSVASVKHVPTRLRSGRKKDV</sequence>
<evidence type="ECO:0000313" key="6">
    <source>
        <dbReference type="Proteomes" id="UP000693970"/>
    </source>
</evidence>
<keyword evidence="2" id="KW-0812">Transmembrane</keyword>
<name>A0A9K3PNH1_9STRA</name>
<dbReference type="PROSITE" id="PS50186">
    <property type="entry name" value="DEP"/>
    <property type="match status" value="1"/>
</dbReference>
<evidence type="ECO:0000259" key="4">
    <source>
        <dbReference type="PROSITE" id="PS50186"/>
    </source>
</evidence>
<dbReference type="SMART" id="SM00049">
    <property type="entry name" value="DEP"/>
    <property type="match status" value="1"/>
</dbReference>
<keyword evidence="6" id="KW-1185">Reference proteome</keyword>
<reference evidence="5" key="2">
    <citation type="submission" date="2021-04" db="EMBL/GenBank/DDBJ databases">
        <authorList>
            <person name="Podell S."/>
        </authorList>
    </citation>
    <scope>NUCLEOTIDE SEQUENCE</scope>
    <source>
        <strain evidence="5">Hildebrandi</strain>
    </source>
</reference>
<gene>
    <name evidence="5" type="ORF">IV203_009265</name>
</gene>
<dbReference type="InterPro" id="IPR000591">
    <property type="entry name" value="DEP_dom"/>
</dbReference>
<dbReference type="EMBL" id="JAGRRH010000017">
    <property type="protein sequence ID" value="KAG7353216.1"/>
    <property type="molecule type" value="Genomic_DNA"/>
</dbReference>
<accession>A0A9K3PNH1</accession>
<keyword evidence="2" id="KW-0472">Membrane</keyword>
<dbReference type="InterPro" id="IPR000008">
    <property type="entry name" value="C2_dom"/>
</dbReference>
<dbReference type="AlphaFoldDB" id="A0A9K3PNH1"/>
<dbReference type="GO" id="GO:0035556">
    <property type="term" value="P:intracellular signal transduction"/>
    <property type="evidence" value="ECO:0007669"/>
    <property type="project" value="InterPro"/>
</dbReference>
<feature type="compositionally biased region" description="Basic and acidic residues" evidence="1">
    <location>
        <begin position="57"/>
        <end position="67"/>
    </location>
</feature>
<feature type="domain" description="DEP" evidence="4">
    <location>
        <begin position="451"/>
        <end position="535"/>
    </location>
</feature>
<dbReference type="CDD" id="cd00030">
    <property type="entry name" value="C2"/>
    <property type="match status" value="1"/>
</dbReference>